<organism evidence="3 4">
    <name type="scientific">Oryza sativa subsp. japonica</name>
    <name type="common">Rice</name>
    <dbReference type="NCBI Taxonomy" id="39947"/>
    <lineage>
        <taxon>Eukaryota</taxon>
        <taxon>Viridiplantae</taxon>
        <taxon>Streptophyta</taxon>
        <taxon>Embryophyta</taxon>
        <taxon>Tracheophyta</taxon>
        <taxon>Spermatophyta</taxon>
        <taxon>Magnoliopsida</taxon>
        <taxon>Liliopsida</taxon>
        <taxon>Poales</taxon>
        <taxon>Poaceae</taxon>
        <taxon>BOP clade</taxon>
        <taxon>Oryzoideae</taxon>
        <taxon>Oryzeae</taxon>
        <taxon>Oryzinae</taxon>
        <taxon>Oryza</taxon>
        <taxon>Oryza sativa</taxon>
    </lineage>
</organism>
<protein>
    <submittedName>
        <fullName evidence="3">Os02g0310300 protein</fullName>
    </submittedName>
</protein>
<dbReference type="Proteomes" id="UP000000763">
    <property type="component" value="Chromosome 2"/>
</dbReference>
<reference evidence="4" key="2">
    <citation type="journal article" date="2008" name="Nucleic Acids Res.">
        <title>The rice annotation project database (RAP-DB): 2008 update.</title>
        <authorList>
            <consortium name="The rice annotation project (RAP)"/>
        </authorList>
    </citation>
    <scope>GENOME REANNOTATION</scope>
    <source>
        <strain evidence="4">cv. Nipponbare</strain>
    </source>
</reference>
<dbReference type="GO" id="GO:0003700">
    <property type="term" value="F:DNA-binding transcription factor activity"/>
    <property type="evidence" value="ECO:0007669"/>
    <property type="project" value="InterPro"/>
</dbReference>
<evidence type="ECO:0000259" key="2">
    <source>
        <dbReference type="Pfam" id="PF01486"/>
    </source>
</evidence>
<name>Q0E1S4_ORYSJ</name>
<dbReference type="EMBL" id="AP008208">
    <property type="protein sequence ID" value="BAF08564.1"/>
    <property type="molecule type" value="Genomic_DNA"/>
</dbReference>
<proteinExistence type="predicted"/>
<feature type="region of interest" description="Disordered" evidence="1">
    <location>
        <begin position="64"/>
        <end position="99"/>
    </location>
</feature>
<dbReference type="GO" id="GO:0005634">
    <property type="term" value="C:nucleus"/>
    <property type="evidence" value="ECO:0007669"/>
    <property type="project" value="InterPro"/>
</dbReference>
<dbReference type="InterPro" id="IPR002487">
    <property type="entry name" value="TF_Kbox"/>
</dbReference>
<dbReference type="AlphaFoldDB" id="Q0E1S4"/>
<accession>Q0E1S4</accession>
<evidence type="ECO:0000313" key="3">
    <source>
        <dbReference type="EMBL" id="BAF08564.1"/>
    </source>
</evidence>
<sequence>MERILATAAATACSCTRFGLGNRLVVTSEDQSPLTEDRHCHLMGEDLESLNLKELQQLEKQLKNTSKHIRSRKDEEKHMLAVQPIGLDGGRQRTQPIGGERRRHPLTMSLDLALLAPEATGSGVPKLGTARSTAPRARVVQTWSPSRLVVTGVAPPHRSP</sequence>
<dbReference type="KEGG" id="dosa:Os02g0310300"/>
<dbReference type="Pfam" id="PF01486">
    <property type="entry name" value="K-box"/>
    <property type="match status" value="1"/>
</dbReference>
<feature type="domain" description="K-box" evidence="2">
    <location>
        <begin position="35"/>
        <end position="75"/>
    </location>
</feature>
<reference evidence="3 4" key="1">
    <citation type="journal article" date="2005" name="Nature">
        <title>The map-based sequence of the rice genome.</title>
        <authorList>
            <consortium name="International rice genome sequencing project (IRGSP)"/>
            <person name="Matsumoto T."/>
            <person name="Wu J."/>
            <person name="Kanamori H."/>
            <person name="Katayose Y."/>
            <person name="Fujisawa M."/>
            <person name="Namiki N."/>
            <person name="Mizuno H."/>
            <person name="Yamamoto K."/>
            <person name="Antonio B.A."/>
            <person name="Baba T."/>
            <person name="Sakata K."/>
            <person name="Nagamura Y."/>
            <person name="Aoki H."/>
            <person name="Arikawa K."/>
            <person name="Arita K."/>
            <person name="Bito T."/>
            <person name="Chiden Y."/>
            <person name="Fujitsuka N."/>
            <person name="Fukunaka R."/>
            <person name="Hamada M."/>
            <person name="Harada C."/>
            <person name="Hayashi A."/>
            <person name="Hijishita S."/>
            <person name="Honda M."/>
            <person name="Hosokawa S."/>
            <person name="Ichikawa Y."/>
            <person name="Idonuma A."/>
            <person name="Iijima M."/>
            <person name="Ikeda M."/>
            <person name="Ikeno M."/>
            <person name="Ito K."/>
            <person name="Ito S."/>
            <person name="Ito T."/>
            <person name="Ito Y."/>
            <person name="Ito Y."/>
            <person name="Iwabuchi A."/>
            <person name="Kamiya K."/>
            <person name="Karasawa W."/>
            <person name="Kurita K."/>
            <person name="Katagiri S."/>
            <person name="Kikuta A."/>
            <person name="Kobayashi H."/>
            <person name="Kobayashi N."/>
            <person name="Machita K."/>
            <person name="Maehara T."/>
            <person name="Masukawa M."/>
            <person name="Mizubayashi T."/>
            <person name="Mukai Y."/>
            <person name="Nagasaki H."/>
            <person name="Nagata Y."/>
            <person name="Naito S."/>
            <person name="Nakashima M."/>
            <person name="Nakama Y."/>
            <person name="Nakamichi Y."/>
            <person name="Nakamura M."/>
            <person name="Meguro A."/>
            <person name="Negishi M."/>
            <person name="Ohta I."/>
            <person name="Ohta T."/>
            <person name="Okamoto M."/>
            <person name="Ono N."/>
            <person name="Saji S."/>
            <person name="Sakaguchi M."/>
            <person name="Sakai K."/>
            <person name="Shibata M."/>
            <person name="Shimokawa T."/>
            <person name="Song J."/>
            <person name="Takazaki Y."/>
            <person name="Terasawa K."/>
            <person name="Tsugane M."/>
            <person name="Tsuji K."/>
            <person name="Ueda S."/>
            <person name="Waki K."/>
            <person name="Yamagata H."/>
            <person name="Yamamoto M."/>
            <person name="Yamamoto S."/>
            <person name="Yamane H."/>
            <person name="Yoshiki S."/>
            <person name="Yoshihara R."/>
            <person name="Yukawa K."/>
            <person name="Zhong H."/>
            <person name="Yano M."/>
            <person name="Yuan Q."/>
            <person name="Ouyang S."/>
            <person name="Liu J."/>
            <person name="Jones K.M."/>
            <person name="Gansberger K."/>
            <person name="Moffat K."/>
            <person name="Hill J."/>
            <person name="Bera J."/>
            <person name="Fadrosh D."/>
            <person name="Jin S."/>
            <person name="Johri S."/>
            <person name="Kim M."/>
            <person name="Overton L."/>
            <person name="Reardon M."/>
            <person name="Tsitrin T."/>
            <person name="Vuong H."/>
            <person name="Weaver B."/>
            <person name="Ciecko A."/>
            <person name="Tallon L."/>
            <person name="Jackson J."/>
            <person name="Pai G."/>
            <person name="Aken S.V."/>
            <person name="Utterback T."/>
            <person name="Reidmuller S."/>
            <person name="Feldblyum T."/>
            <person name="Hsiao J."/>
            <person name="Zismann V."/>
            <person name="Iobst S."/>
            <person name="de Vazeille A.R."/>
            <person name="Buell C.R."/>
            <person name="Ying K."/>
            <person name="Li Y."/>
            <person name="Lu T."/>
            <person name="Huang Y."/>
            <person name="Zhao Q."/>
            <person name="Feng Q."/>
            <person name="Zhang L."/>
            <person name="Zhu J."/>
            <person name="Weng Q."/>
            <person name="Mu J."/>
            <person name="Lu Y."/>
            <person name="Fan D."/>
            <person name="Liu Y."/>
            <person name="Guan J."/>
            <person name="Zhang Y."/>
            <person name="Yu S."/>
            <person name="Liu X."/>
            <person name="Zhang Y."/>
            <person name="Hong G."/>
            <person name="Han B."/>
            <person name="Choisne N."/>
            <person name="Demange N."/>
            <person name="Orjeda G."/>
            <person name="Samain S."/>
            <person name="Cattolico L."/>
            <person name="Pelletier E."/>
            <person name="Couloux A."/>
            <person name="Segurens B."/>
            <person name="Wincker P."/>
            <person name="D'Hont A."/>
            <person name="Scarpelli C."/>
            <person name="Weissenbach J."/>
            <person name="Salanoubat M."/>
            <person name="Quetier F."/>
            <person name="Yu Y."/>
            <person name="Kim H.R."/>
            <person name="Rambo T."/>
            <person name="Currie J."/>
            <person name="Collura K."/>
            <person name="Luo M."/>
            <person name="Yang T."/>
            <person name="Ammiraju J.S.S."/>
            <person name="Engler F."/>
            <person name="Soderlund C."/>
            <person name="Wing R.A."/>
            <person name="Palmer L.E."/>
            <person name="de la Bastide M."/>
            <person name="Spiegel L."/>
            <person name="Nascimento L."/>
            <person name="Zutavern T."/>
            <person name="O'Shaughnessy A."/>
            <person name="Dike S."/>
            <person name="Dedhia N."/>
            <person name="Preston R."/>
            <person name="Balija V."/>
            <person name="McCombie W.R."/>
            <person name="Chow T."/>
            <person name="Chen H."/>
            <person name="Chung M."/>
            <person name="Chen C."/>
            <person name="Shaw J."/>
            <person name="Wu H."/>
            <person name="Hsiao K."/>
            <person name="Chao Y."/>
            <person name="Chu M."/>
            <person name="Cheng C."/>
            <person name="Hour A."/>
            <person name="Lee P."/>
            <person name="Lin S."/>
            <person name="Lin Y."/>
            <person name="Liou J."/>
            <person name="Liu S."/>
            <person name="Hsing Y."/>
            <person name="Raghuvanshi S."/>
            <person name="Mohanty A."/>
            <person name="Bharti A.K."/>
            <person name="Gaur A."/>
            <person name="Gupta V."/>
            <person name="Kumar D."/>
            <person name="Ravi V."/>
            <person name="Vij S."/>
            <person name="Kapur A."/>
            <person name="Khurana P."/>
            <person name="Khurana P."/>
            <person name="Khurana J.P."/>
            <person name="Tyagi A.K."/>
            <person name="Gaikwad K."/>
            <person name="Singh A."/>
            <person name="Dalal V."/>
            <person name="Srivastava S."/>
            <person name="Dixit A."/>
            <person name="Pal A.K."/>
            <person name="Ghazi I.A."/>
            <person name="Yadav M."/>
            <person name="Pandit A."/>
            <person name="Bhargava A."/>
            <person name="Sureshbabu K."/>
            <person name="Batra K."/>
            <person name="Sharma T.R."/>
            <person name="Mohapatra T."/>
            <person name="Singh N.K."/>
            <person name="Messing J."/>
            <person name="Nelson A.B."/>
            <person name="Fuks G."/>
            <person name="Kavchok S."/>
            <person name="Keizer G."/>
            <person name="Linton E."/>
            <person name="Llaca V."/>
            <person name="Song R."/>
            <person name="Tanyolac B."/>
            <person name="Young S."/>
            <person name="Ho-Il K."/>
            <person name="Hahn J.H."/>
            <person name="Sangsakoo G."/>
            <person name="Vanavichit A."/>
            <person name="de Mattos Luiz.A.T."/>
            <person name="Zimmer P.D."/>
            <person name="Malone G."/>
            <person name="Dellagostin O."/>
            <person name="de Oliveira A.C."/>
            <person name="Bevan M."/>
            <person name="Bancroft I."/>
            <person name="Minx P."/>
            <person name="Cordum H."/>
            <person name="Wilson R."/>
            <person name="Cheng Z."/>
            <person name="Jin W."/>
            <person name="Jiang J."/>
            <person name="Leong S.A."/>
            <person name="Iwama H."/>
            <person name="Gojobori T."/>
            <person name="Itoh T."/>
            <person name="Niimura Y."/>
            <person name="Fujii Y."/>
            <person name="Habara T."/>
            <person name="Sakai H."/>
            <person name="Sato Y."/>
            <person name="Wilson G."/>
            <person name="Kumar K."/>
            <person name="McCouch S."/>
            <person name="Juretic N."/>
            <person name="Hoen D."/>
            <person name="Wright S."/>
            <person name="Bruskiewich R."/>
            <person name="Bureau T."/>
            <person name="Miyao A."/>
            <person name="Hirochika H."/>
            <person name="Nishikawa T."/>
            <person name="Kadowaki K."/>
            <person name="Sugiura M."/>
            <person name="Burr B."/>
            <person name="Sasaki T."/>
        </authorList>
    </citation>
    <scope>NUCLEOTIDE SEQUENCE [LARGE SCALE GENOMIC DNA]</scope>
    <source>
        <strain evidence="4">cv. Nipponbare</strain>
    </source>
</reference>
<evidence type="ECO:0000313" key="4">
    <source>
        <dbReference type="Proteomes" id="UP000000763"/>
    </source>
</evidence>
<gene>
    <name evidence="3" type="ordered locus">Os02g0310300</name>
</gene>
<dbReference type="PROSITE" id="PS51257">
    <property type="entry name" value="PROKAR_LIPOPROTEIN"/>
    <property type="match status" value="1"/>
</dbReference>
<evidence type="ECO:0000256" key="1">
    <source>
        <dbReference type="SAM" id="MobiDB-lite"/>
    </source>
</evidence>